<name>A0A1G7JWI1_9FIRM</name>
<sequence length="261" mass="30014">MQSERDWEQFKQKLFAKSGINLNDYKPTQMQRRITNFMTRHGAAGYLDFYALIDRNPGLYKEFIDFLTINVTEFFRTPEKFAELETKVLPDLLARSARLSVWSAGCSTGAEPYSLAIILADLTPTTRHRILATDLDVEMLAKAKKGQYAANELKNIPPARLQKYFMPQVGGLFEISSDIRGRVEFRRHNLLRDSFESGFDLIVCRNVVIYFTEEAKDALYRRFFAALKPGGVLFVGGTEAILNFRDIGFVSYLPFFYRKPL</sequence>
<dbReference type="InterPro" id="IPR036804">
    <property type="entry name" value="CheR_N_sf"/>
</dbReference>
<dbReference type="PROSITE" id="PS50123">
    <property type="entry name" value="CHER"/>
    <property type="match status" value="1"/>
</dbReference>
<dbReference type="InterPro" id="IPR050903">
    <property type="entry name" value="Bact_Chemotaxis_MeTrfase"/>
</dbReference>
<evidence type="ECO:0000313" key="7">
    <source>
        <dbReference type="EMBL" id="SDF29286.1"/>
    </source>
</evidence>
<dbReference type="PRINTS" id="PR00996">
    <property type="entry name" value="CHERMTFRASE"/>
</dbReference>
<keyword evidence="3 7" id="KW-0489">Methyltransferase</keyword>
<dbReference type="PANTHER" id="PTHR24422:SF19">
    <property type="entry name" value="CHEMOTAXIS PROTEIN METHYLTRANSFERASE"/>
    <property type="match status" value="1"/>
</dbReference>
<dbReference type="Pfam" id="PF03705">
    <property type="entry name" value="CheR_N"/>
    <property type="match status" value="1"/>
</dbReference>
<dbReference type="EMBL" id="FNBU01000006">
    <property type="protein sequence ID" value="SDF29286.1"/>
    <property type="molecule type" value="Genomic_DNA"/>
</dbReference>
<dbReference type="Gene3D" id="3.40.50.150">
    <property type="entry name" value="Vaccinia Virus protein VP39"/>
    <property type="match status" value="1"/>
</dbReference>
<dbReference type="InterPro" id="IPR022642">
    <property type="entry name" value="CheR_C"/>
</dbReference>
<dbReference type="GO" id="GO:0032259">
    <property type="term" value="P:methylation"/>
    <property type="evidence" value="ECO:0007669"/>
    <property type="project" value="UniProtKB-KW"/>
</dbReference>
<dbReference type="SMART" id="SM00138">
    <property type="entry name" value="MeTrc"/>
    <property type="match status" value="1"/>
</dbReference>
<evidence type="ECO:0000256" key="5">
    <source>
        <dbReference type="ARBA" id="ARBA00022691"/>
    </source>
</evidence>
<protein>
    <recommendedName>
        <fullName evidence="2">protein-glutamate O-methyltransferase</fullName>
        <ecNumber evidence="2">2.1.1.80</ecNumber>
    </recommendedName>
</protein>
<dbReference type="GO" id="GO:0008983">
    <property type="term" value="F:protein-glutamate O-methyltransferase activity"/>
    <property type="evidence" value="ECO:0007669"/>
    <property type="project" value="UniProtKB-EC"/>
</dbReference>
<dbReference type="STRING" id="1123285.SAMN05660235_01088"/>
<feature type="domain" description="CheR-type methyltransferase" evidence="6">
    <location>
        <begin position="1"/>
        <end position="261"/>
    </location>
</feature>
<reference evidence="8" key="1">
    <citation type="submission" date="2016-10" db="EMBL/GenBank/DDBJ databases">
        <authorList>
            <person name="Varghese N."/>
            <person name="Submissions S."/>
        </authorList>
    </citation>
    <scope>NUCLEOTIDE SEQUENCE [LARGE SCALE GENOMIC DNA]</scope>
    <source>
        <strain evidence="8">DSM 23256</strain>
    </source>
</reference>
<accession>A0A1G7JWI1</accession>
<dbReference type="InterPro" id="IPR000780">
    <property type="entry name" value="CheR_MeTrfase"/>
</dbReference>
<evidence type="ECO:0000256" key="2">
    <source>
        <dbReference type="ARBA" id="ARBA00012534"/>
    </source>
</evidence>
<keyword evidence="4 7" id="KW-0808">Transferase</keyword>
<gene>
    <name evidence="7" type="ORF">SAMN05660235_01088</name>
</gene>
<evidence type="ECO:0000256" key="1">
    <source>
        <dbReference type="ARBA" id="ARBA00001541"/>
    </source>
</evidence>
<evidence type="ECO:0000256" key="3">
    <source>
        <dbReference type="ARBA" id="ARBA00022603"/>
    </source>
</evidence>
<dbReference type="PANTHER" id="PTHR24422">
    <property type="entry name" value="CHEMOTAXIS PROTEIN METHYLTRANSFERASE"/>
    <property type="match status" value="1"/>
</dbReference>
<dbReference type="CDD" id="cd02440">
    <property type="entry name" value="AdoMet_MTases"/>
    <property type="match status" value="1"/>
</dbReference>
<dbReference type="Pfam" id="PF01739">
    <property type="entry name" value="CheR"/>
    <property type="match status" value="1"/>
</dbReference>
<dbReference type="SUPFAM" id="SSF53335">
    <property type="entry name" value="S-adenosyl-L-methionine-dependent methyltransferases"/>
    <property type="match status" value="1"/>
</dbReference>
<keyword evidence="5" id="KW-0949">S-adenosyl-L-methionine</keyword>
<dbReference type="RefSeq" id="WP_093688856.1">
    <property type="nucleotide sequence ID" value="NZ_FNBU01000006.1"/>
</dbReference>
<organism evidence="7 8">
    <name type="scientific">Sporolituus thermophilus DSM 23256</name>
    <dbReference type="NCBI Taxonomy" id="1123285"/>
    <lineage>
        <taxon>Bacteria</taxon>
        <taxon>Bacillati</taxon>
        <taxon>Bacillota</taxon>
        <taxon>Negativicutes</taxon>
        <taxon>Selenomonadales</taxon>
        <taxon>Sporomusaceae</taxon>
        <taxon>Sporolituus</taxon>
    </lineage>
</organism>
<proteinExistence type="predicted"/>
<dbReference type="InterPro" id="IPR022641">
    <property type="entry name" value="CheR_N"/>
</dbReference>
<keyword evidence="8" id="KW-1185">Reference proteome</keyword>
<dbReference type="OrthoDB" id="9816309at2"/>
<comment type="catalytic activity">
    <reaction evidence="1">
        <text>L-glutamyl-[protein] + S-adenosyl-L-methionine = [protein]-L-glutamate 5-O-methyl ester + S-adenosyl-L-homocysteine</text>
        <dbReference type="Rhea" id="RHEA:24452"/>
        <dbReference type="Rhea" id="RHEA-COMP:10208"/>
        <dbReference type="Rhea" id="RHEA-COMP:10311"/>
        <dbReference type="ChEBI" id="CHEBI:29973"/>
        <dbReference type="ChEBI" id="CHEBI:57856"/>
        <dbReference type="ChEBI" id="CHEBI:59789"/>
        <dbReference type="ChEBI" id="CHEBI:82795"/>
        <dbReference type="EC" id="2.1.1.80"/>
    </reaction>
</comment>
<dbReference type="EC" id="2.1.1.80" evidence="2"/>
<evidence type="ECO:0000259" key="6">
    <source>
        <dbReference type="PROSITE" id="PS50123"/>
    </source>
</evidence>
<evidence type="ECO:0000313" key="8">
    <source>
        <dbReference type="Proteomes" id="UP000243333"/>
    </source>
</evidence>
<dbReference type="Proteomes" id="UP000243333">
    <property type="component" value="Unassembled WGS sequence"/>
</dbReference>
<dbReference type="AlphaFoldDB" id="A0A1G7JWI1"/>
<dbReference type="InterPro" id="IPR029063">
    <property type="entry name" value="SAM-dependent_MTases_sf"/>
</dbReference>
<dbReference type="Gene3D" id="1.10.155.10">
    <property type="entry name" value="Chemotaxis receptor methyltransferase CheR, N-terminal domain"/>
    <property type="match status" value="1"/>
</dbReference>
<dbReference type="SUPFAM" id="SSF47757">
    <property type="entry name" value="Chemotaxis receptor methyltransferase CheR, N-terminal domain"/>
    <property type="match status" value="1"/>
</dbReference>
<evidence type="ECO:0000256" key="4">
    <source>
        <dbReference type="ARBA" id="ARBA00022679"/>
    </source>
</evidence>